<reference evidence="1 2" key="1">
    <citation type="journal article" date="2021" name="Front. Genet.">
        <title>Chromosome-Level Genome Assembly Reveals Significant Gene Expansion in the Toll and IMD Signaling Pathways of Dendrolimus kikuchii.</title>
        <authorList>
            <person name="Zhou J."/>
            <person name="Wu P."/>
            <person name="Xiong Z."/>
            <person name="Liu N."/>
            <person name="Zhao N."/>
            <person name="Ji M."/>
            <person name="Qiu Y."/>
            <person name="Yang B."/>
        </authorList>
    </citation>
    <scope>NUCLEOTIDE SEQUENCE [LARGE SCALE GENOMIC DNA]</scope>
    <source>
        <strain evidence="1">Ann1</strain>
    </source>
</reference>
<proteinExistence type="predicted"/>
<evidence type="ECO:0000313" key="2">
    <source>
        <dbReference type="Proteomes" id="UP000824533"/>
    </source>
</evidence>
<gene>
    <name evidence="1" type="ORF">K1T71_010998</name>
</gene>
<protein>
    <submittedName>
        <fullName evidence="1">Uncharacterized protein</fullName>
    </submittedName>
</protein>
<evidence type="ECO:0000313" key="1">
    <source>
        <dbReference type="EMBL" id="KAJ0173849.1"/>
    </source>
</evidence>
<organism evidence="1 2">
    <name type="scientific">Dendrolimus kikuchii</name>
    <dbReference type="NCBI Taxonomy" id="765133"/>
    <lineage>
        <taxon>Eukaryota</taxon>
        <taxon>Metazoa</taxon>
        <taxon>Ecdysozoa</taxon>
        <taxon>Arthropoda</taxon>
        <taxon>Hexapoda</taxon>
        <taxon>Insecta</taxon>
        <taxon>Pterygota</taxon>
        <taxon>Neoptera</taxon>
        <taxon>Endopterygota</taxon>
        <taxon>Lepidoptera</taxon>
        <taxon>Glossata</taxon>
        <taxon>Ditrysia</taxon>
        <taxon>Bombycoidea</taxon>
        <taxon>Lasiocampidae</taxon>
        <taxon>Dendrolimus</taxon>
    </lineage>
</organism>
<keyword evidence="2" id="KW-1185">Reference proteome</keyword>
<accession>A0ACC1CQF6</accession>
<dbReference type="Proteomes" id="UP000824533">
    <property type="component" value="Linkage Group LG19"/>
</dbReference>
<dbReference type="EMBL" id="CM034405">
    <property type="protein sequence ID" value="KAJ0173849.1"/>
    <property type="molecule type" value="Genomic_DNA"/>
</dbReference>
<comment type="caution">
    <text evidence="1">The sequence shown here is derived from an EMBL/GenBank/DDBJ whole genome shotgun (WGS) entry which is preliminary data.</text>
</comment>
<name>A0ACC1CQF6_9NEOP</name>
<sequence>MVVGYERGQVSDYWGAVLASEYHEIVVYENRGGNLSFLKPYQPGSDVLNPIDHRGRQLPQEDGLSGSERLQKELEAGWQEAKQKPLKPISNITALVFTELATRSALNEPTTSAISISTLKNITVGDPLLSKSITKQQTLTPPVREPPKARLKADMGIVEPPILLTPMKPSDHWANAFIEFLAVCRANIILNKKRADP</sequence>